<comment type="caution">
    <text evidence="2">The sequence shown here is derived from an EMBL/GenBank/DDBJ whole genome shotgun (WGS) entry which is preliminary data.</text>
</comment>
<proteinExistence type="predicted"/>
<feature type="compositionally biased region" description="Basic and acidic residues" evidence="1">
    <location>
        <begin position="13"/>
        <end position="23"/>
    </location>
</feature>
<evidence type="ECO:0000313" key="3">
    <source>
        <dbReference type="Proteomes" id="UP000265520"/>
    </source>
</evidence>
<dbReference type="EMBL" id="LXQA010161609">
    <property type="protein sequence ID" value="MCI27825.1"/>
    <property type="molecule type" value="Genomic_DNA"/>
</dbReference>
<feature type="region of interest" description="Disordered" evidence="1">
    <location>
        <begin position="1"/>
        <end position="23"/>
    </location>
</feature>
<organism evidence="2 3">
    <name type="scientific">Trifolium medium</name>
    <dbReference type="NCBI Taxonomy" id="97028"/>
    <lineage>
        <taxon>Eukaryota</taxon>
        <taxon>Viridiplantae</taxon>
        <taxon>Streptophyta</taxon>
        <taxon>Embryophyta</taxon>
        <taxon>Tracheophyta</taxon>
        <taxon>Spermatophyta</taxon>
        <taxon>Magnoliopsida</taxon>
        <taxon>eudicotyledons</taxon>
        <taxon>Gunneridae</taxon>
        <taxon>Pentapetalae</taxon>
        <taxon>rosids</taxon>
        <taxon>fabids</taxon>
        <taxon>Fabales</taxon>
        <taxon>Fabaceae</taxon>
        <taxon>Papilionoideae</taxon>
        <taxon>50 kb inversion clade</taxon>
        <taxon>NPAAA clade</taxon>
        <taxon>Hologalegina</taxon>
        <taxon>IRL clade</taxon>
        <taxon>Trifolieae</taxon>
        <taxon>Trifolium</taxon>
    </lineage>
</organism>
<evidence type="ECO:0000256" key="1">
    <source>
        <dbReference type="SAM" id="MobiDB-lite"/>
    </source>
</evidence>
<evidence type="ECO:0000313" key="2">
    <source>
        <dbReference type="EMBL" id="MCI27825.1"/>
    </source>
</evidence>
<name>A0A392QX50_9FABA</name>
<protein>
    <submittedName>
        <fullName evidence="2">Uncharacterized protein</fullName>
    </submittedName>
</protein>
<sequence length="142" mass="15912">VDTPPPSGSPVKELPKPKPPDVKVETQNVKFEPSDFGQIAKVLSRREPPAKPPDLSVSVDGGGYTIVDAERRRIQLRPPPKPPERKHTRLKVVAHLQPEMMTANSVSGESLHSMTIVREKRLEETRYWVTGKVYNLGWSNSK</sequence>
<dbReference type="Proteomes" id="UP000265520">
    <property type="component" value="Unassembled WGS sequence"/>
</dbReference>
<dbReference type="AlphaFoldDB" id="A0A392QX50"/>
<reference evidence="2 3" key="1">
    <citation type="journal article" date="2018" name="Front. Plant Sci.">
        <title>Red Clover (Trifolium pratense) and Zigzag Clover (T. medium) - A Picture of Genomic Similarities and Differences.</title>
        <authorList>
            <person name="Dluhosova J."/>
            <person name="Istvanek J."/>
            <person name="Nedelnik J."/>
            <person name="Repkova J."/>
        </authorList>
    </citation>
    <scope>NUCLEOTIDE SEQUENCE [LARGE SCALE GENOMIC DNA]</scope>
    <source>
        <strain evidence="3">cv. 10/8</strain>
        <tissue evidence="2">Leaf</tissue>
    </source>
</reference>
<accession>A0A392QX50</accession>
<feature type="non-terminal residue" evidence="2">
    <location>
        <position position="1"/>
    </location>
</feature>
<keyword evidence="3" id="KW-1185">Reference proteome</keyword>